<organism evidence="2 3">
    <name type="scientific">Cirrhinus mrigala</name>
    <name type="common">Mrigala</name>
    <dbReference type="NCBI Taxonomy" id="683832"/>
    <lineage>
        <taxon>Eukaryota</taxon>
        <taxon>Metazoa</taxon>
        <taxon>Chordata</taxon>
        <taxon>Craniata</taxon>
        <taxon>Vertebrata</taxon>
        <taxon>Euteleostomi</taxon>
        <taxon>Actinopterygii</taxon>
        <taxon>Neopterygii</taxon>
        <taxon>Teleostei</taxon>
        <taxon>Ostariophysi</taxon>
        <taxon>Cypriniformes</taxon>
        <taxon>Cyprinidae</taxon>
        <taxon>Labeoninae</taxon>
        <taxon>Labeonini</taxon>
        <taxon>Cirrhinus</taxon>
    </lineage>
</organism>
<feature type="compositionally biased region" description="Pro residues" evidence="1">
    <location>
        <begin position="113"/>
        <end position="133"/>
    </location>
</feature>
<feature type="region of interest" description="Disordered" evidence="1">
    <location>
        <begin position="1"/>
        <end position="30"/>
    </location>
</feature>
<reference evidence="2 3" key="1">
    <citation type="submission" date="2024-05" db="EMBL/GenBank/DDBJ databases">
        <title>Genome sequencing and assembly of Indian major carp, Cirrhinus mrigala (Hamilton, 1822).</title>
        <authorList>
            <person name="Mohindra V."/>
            <person name="Chowdhury L.M."/>
            <person name="Lal K."/>
            <person name="Jena J.K."/>
        </authorList>
    </citation>
    <scope>NUCLEOTIDE SEQUENCE [LARGE SCALE GENOMIC DNA]</scope>
    <source>
        <strain evidence="2">CM1030</strain>
        <tissue evidence="2">Blood</tissue>
    </source>
</reference>
<feature type="compositionally biased region" description="Polar residues" evidence="1">
    <location>
        <begin position="1"/>
        <end position="12"/>
    </location>
</feature>
<proteinExistence type="predicted"/>
<comment type="caution">
    <text evidence="2">The sequence shown here is derived from an EMBL/GenBank/DDBJ whole genome shotgun (WGS) entry which is preliminary data.</text>
</comment>
<keyword evidence="3" id="KW-1185">Reference proteome</keyword>
<evidence type="ECO:0000313" key="3">
    <source>
        <dbReference type="Proteomes" id="UP001529510"/>
    </source>
</evidence>
<dbReference type="EMBL" id="JAMKFB020000245">
    <property type="protein sequence ID" value="KAL0151462.1"/>
    <property type="molecule type" value="Genomic_DNA"/>
</dbReference>
<evidence type="ECO:0000256" key="1">
    <source>
        <dbReference type="SAM" id="MobiDB-lite"/>
    </source>
</evidence>
<dbReference type="AlphaFoldDB" id="A0ABD0MQR3"/>
<sequence length="133" mass="14449">MSDNRTSYQLQSCHVVDTSHKDTDNTTQPKQALLMNTIPAEPCPQSSSQTDCDTLRQLQDSAPKDDFLVNSQGSQDNIFQSPETPEPESCSPETLSLSPASPLLSFLQKTFSPQPPKPVGPTCPPPPPVRAMP</sequence>
<feature type="region of interest" description="Disordered" evidence="1">
    <location>
        <begin position="61"/>
        <end position="133"/>
    </location>
</feature>
<protein>
    <submittedName>
        <fullName evidence="2">Uncharacterized protein</fullName>
    </submittedName>
</protein>
<feature type="compositionally biased region" description="Low complexity" evidence="1">
    <location>
        <begin position="81"/>
        <end position="107"/>
    </location>
</feature>
<name>A0ABD0MQR3_CIRMR</name>
<dbReference type="Proteomes" id="UP001529510">
    <property type="component" value="Unassembled WGS sequence"/>
</dbReference>
<evidence type="ECO:0000313" key="2">
    <source>
        <dbReference type="EMBL" id="KAL0151462.1"/>
    </source>
</evidence>
<accession>A0ABD0MQR3</accession>
<gene>
    <name evidence="2" type="ORF">M9458_053248</name>
</gene>
<feature type="compositionally biased region" description="Polar residues" evidence="1">
    <location>
        <begin position="69"/>
        <end position="80"/>
    </location>
</feature>